<evidence type="ECO:0000313" key="2">
    <source>
        <dbReference type="Proteomes" id="UP001152795"/>
    </source>
</evidence>
<dbReference type="Proteomes" id="UP001152795">
    <property type="component" value="Unassembled WGS sequence"/>
</dbReference>
<name>A0A7D9IX54_PARCT</name>
<organism evidence="1 2">
    <name type="scientific">Paramuricea clavata</name>
    <name type="common">Red gorgonian</name>
    <name type="synonym">Violescent sea-whip</name>
    <dbReference type="NCBI Taxonomy" id="317549"/>
    <lineage>
        <taxon>Eukaryota</taxon>
        <taxon>Metazoa</taxon>
        <taxon>Cnidaria</taxon>
        <taxon>Anthozoa</taxon>
        <taxon>Octocorallia</taxon>
        <taxon>Malacalcyonacea</taxon>
        <taxon>Plexauridae</taxon>
        <taxon>Paramuricea</taxon>
    </lineage>
</organism>
<dbReference type="OrthoDB" id="8962491at2759"/>
<comment type="caution">
    <text evidence="1">The sequence shown here is derived from an EMBL/GenBank/DDBJ whole genome shotgun (WGS) entry which is preliminary data.</text>
</comment>
<gene>
    <name evidence="1" type="ORF">PACLA_8A033880</name>
</gene>
<sequence length="51" mass="5833">MSPDVQNDLIECIDAVIEDQIDKEIRDCQFFSIQCDETLDVSTKEQLSVIV</sequence>
<proteinExistence type="predicted"/>
<dbReference type="AlphaFoldDB" id="A0A7D9IX54"/>
<dbReference type="PANTHER" id="PTHR45749">
    <property type="match status" value="1"/>
</dbReference>
<dbReference type="PANTHER" id="PTHR45749:SF21">
    <property type="entry name" value="DUF4371 DOMAIN-CONTAINING PROTEIN"/>
    <property type="match status" value="1"/>
</dbReference>
<evidence type="ECO:0000313" key="1">
    <source>
        <dbReference type="EMBL" id="CAB4015407.1"/>
    </source>
</evidence>
<feature type="non-terminal residue" evidence="1">
    <location>
        <position position="51"/>
    </location>
</feature>
<accession>A0A7D9IX54</accession>
<keyword evidence="2" id="KW-1185">Reference proteome</keyword>
<protein>
    <submittedName>
        <fullName evidence="1">Uncharacterized protein</fullName>
    </submittedName>
</protein>
<dbReference type="EMBL" id="CACRXK020008704">
    <property type="protein sequence ID" value="CAB4015407.1"/>
    <property type="molecule type" value="Genomic_DNA"/>
</dbReference>
<reference evidence="1" key="1">
    <citation type="submission" date="2020-04" db="EMBL/GenBank/DDBJ databases">
        <authorList>
            <person name="Alioto T."/>
            <person name="Alioto T."/>
            <person name="Gomez Garrido J."/>
        </authorList>
    </citation>
    <scope>NUCLEOTIDE SEQUENCE</scope>
    <source>
        <strain evidence="1">A484AB</strain>
    </source>
</reference>